<organism evidence="1 2">
    <name type="scientific">Providencia rettgeri</name>
    <dbReference type="NCBI Taxonomy" id="587"/>
    <lineage>
        <taxon>Bacteria</taxon>
        <taxon>Pseudomonadati</taxon>
        <taxon>Pseudomonadota</taxon>
        <taxon>Gammaproteobacteria</taxon>
        <taxon>Enterobacterales</taxon>
        <taxon>Morganellaceae</taxon>
        <taxon>Providencia</taxon>
    </lineage>
</organism>
<dbReference type="AlphaFoldDB" id="A0AAW6UMD2"/>
<proteinExistence type="predicted"/>
<dbReference type="RefSeq" id="WP_272663949.1">
    <property type="nucleotide sequence ID" value="NZ_JAOWIN010000014.1"/>
</dbReference>
<comment type="caution">
    <text evidence="1">The sequence shown here is derived from an EMBL/GenBank/DDBJ whole genome shotgun (WGS) entry which is preliminary data.</text>
</comment>
<dbReference type="EMBL" id="JAOWIN010000014">
    <property type="protein sequence ID" value="MDI9094355.1"/>
    <property type="molecule type" value="Genomic_DNA"/>
</dbReference>
<reference evidence="1" key="1">
    <citation type="submission" date="2022-10" db="EMBL/GenBank/DDBJ databases">
        <title>Bacterial isolates recovered from the One Health project in Brazil.</title>
        <authorList>
            <person name="Valiatti T.B."/>
            <person name="Santos F."/>
            <person name="Cayo R."/>
            <person name="Gales A.C."/>
        </authorList>
    </citation>
    <scope>NUCLEOTIDE SEQUENCE</scope>
    <source>
        <strain evidence="1">PVR188</strain>
    </source>
</reference>
<gene>
    <name evidence="1" type="ORF">OGX73_17165</name>
</gene>
<protein>
    <submittedName>
        <fullName evidence="1">Uncharacterized protein</fullName>
    </submittedName>
</protein>
<evidence type="ECO:0000313" key="2">
    <source>
        <dbReference type="Proteomes" id="UP001159001"/>
    </source>
</evidence>
<evidence type="ECO:0000313" key="1">
    <source>
        <dbReference type="EMBL" id="MDI9094355.1"/>
    </source>
</evidence>
<name>A0AAW6UMD2_PRORE</name>
<sequence length="178" mass="20274">MRCIWLLPDRTQTGCIKALEGGIIHNLHEHIDLSALPPELILGIPEELFRTKLELNFLFGQFTILNSGERIFCISAPAGRDISGRIVSISNLQILGEKEEPTLNFSVPSNISNEDREIIREIFTSQNEDYLKKLAPIKKMLNAVMLEKKSRSFSSETLISSSNKPEWMPQKKKHIRMV</sequence>
<dbReference type="Proteomes" id="UP001159001">
    <property type="component" value="Unassembled WGS sequence"/>
</dbReference>
<accession>A0AAW6UMD2</accession>